<evidence type="ECO:0000256" key="1">
    <source>
        <dbReference type="ARBA" id="ARBA00010751"/>
    </source>
</evidence>
<dbReference type="InterPro" id="IPR002765">
    <property type="entry name" value="UPF0145_YbjQ-like"/>
</dbReference>
<dbReference type="Proteomes" id="UP001529421">
    <property type="component" value="Unassembled WGS sequence"/>
</dbReference>
<proteinExistence type="inferred from homology"/>
<dbReference type="InterPro" id="IPR035439">
    <property type="entry name" value="UPF0145_dom_sf"/>
</dbReference>
<comment type="similarity">
    <text evidence="1 2">Belongs to the UPF0145 family.</text>
</comment>
<organism evidence="3 4">
    <name type="scientific">Enorma phocaeensis</name>
    <dbReference type="NCBI Taxonomy" id="1871019"/>
    <lineage>
        <taxon>Bacteria</taxon>
        <taxon>Bacillati</taxon>
        <taxon>Actinomycetota</taxon>
        <taxon>Coriobacteriia</taxon>
        <taxon>Coriobacteriales</taxon>
        <taxon>Coriobacteriaceae</taxon>
        <taxon>Enorma</taxon>
    </lineage>
</organism>
<dbReference type="EMBL" id="JAUDDZ010000007">
    <property type="protein sequence ID" value="MDM8275077.1"/>
    <property type="molecule type" value="Genomic_DNA"/>
</dbReference>
<dbReference type="PANTHER" id="PTHR34068">
    <property type="entry name" value="UPF0145 PROTEIN YBJQ"/>
    <property type="match status" value="1"/>
</dbReference>
<dbReference type="HAMAP" id="MF_00338">
    <property type="entry name" value="UPF0145"/>
    <property type="match status" value="1"/>
</dbReference>
<dbReference type="PANTHER" id="PTHR34068:SF1">
    <property type="entry name" value="UPF0145 PROTEIN YBJQ"/>
    <property type="match status" value="1"/>
</dbReference>
<name>A0ABT7V9A0_9ACTN</name>
<keyword evidence="4" id="KW-1185">Reference proteome</keyword>
<reference evidence="4" key="1">
    <citation type="submission" date="2023-06" db="EMBL/GenBank/DDBJ databases">
        <title>Identification and characterization of horizontal gene transfer across gut microbiota members of farm animals based on homology search.</title>
        <authorList>
            <person name="Zeman M."/>
            <person name="Kubasova T."/>
            <person name="Jahodarova E."/>
            <person name="Nykrynova M."/>
            <person name="Rychlik I."/>
        </authorList>
    </citation>
    <scope>NUCLEOTIDE SEQUENCE [LARGE SCALE GENOMIC DNA]</scope>
    <source>
        <strain evidence="4">154_Feed</strain>
    </source>
</reference>
<dbReference type="SUPFAM" id="SSF117782">
    <property type="entry name" value="YbjQ-like"/>
    <property type="match status" value="1"/>
</dbReference>
<gene>
    <name evidence="3" type="ORF">QUW28_06135</name>
</gene>
<dbReference type="Pfam" id="PF01906">
    <property type="entry name" value="YbjQ_1"/>
    <property type="match status" value="1"/>
</dbReference>
<evidence type="ECO:0000256" key="2">
    <source>
        <dbReference type="HAMAP-Rule" id="MF_00338"/>
    </source>
</evidence>
<protein>
    <recommendedName>
        <fullName evidence="2">UPF0145 protein QUW28_06135</fullName>
    </recommendedName>
</protein>
<comment type="caution">
    <text evidence="3">The sequence shown here is derived from an EMBL/GenBank/DDBJ whole genome shotgun (WGS) entry which is preliminary data.</text>
</comment>
<evidence type="ECO:0000313" key="4">
    <source>
        <dbReference type="Proteomes" id="UP001529421"/>
    </source>
</evidence>
<dbReference type="Gene3D" id="3.30.110.70">
    <property type="entry name" value="Hypothetical protein apc22750. Chain B"/>
    <property type="match status" value="1"/>
</dbReference>
<evidence type="ECO:0000313" key="3">
    <source>
        <dbReference type="EMBL" id="MDM8275077.1"/>
    </source>
</evidence>
<reference evidence="3 4" key="2">
    <citation type="submission" date="2023-06" db="EMBL/GenBank/DDBJ databases">
        <authorList>
            <person name="Zeman M."/>
            <person name="Kubasova T."/>
            <person name="Jahodarova E."/>
            <person name="Nykrynova M."/>
            <person name="Rychlik I."/>
        </authorList>
    </citation>
    <scope>NUCLEOTIDE SEQUENCE [LARGE SCALE GENOMIC DNA]</scope>
    <source>
        <strain evidence="3 4">154_Feed</strain>
    </source>
</reference>
<accession>A0ABT7V9A0</accession>
<sequence length="106" mass="11448">MMIVTTTPDISGYQVTEYLGIVAGEAVMGVNMFRDLGASLRNVFGGRSAGYEDEMQRAREEVISEMMQRAEELGANAVVGASLGYETFEGMIMTVASGTAVRIRRA</sequence>